<keyword evidence="3" id="KW-0614">Plasmid</keyword>
<dbReference type="SUPFAM" id="SSF158745">
    <property type="entry name" value="LanC-like"/>
    <property type="match status" value="1"/>
</dbReference>
<dbReference type="AlphaFoldDB" id="A0A0B6B0E3"/>
<dbReference type="GeneID" id="93645840"/>
<dbReference type="PIRSF" id="PIRSF037228">
    <property type="entry name" value="Lant_mod_RumM"/>
    <property type="match status" value="1"/>
</dbReference>
<accession>A0A0B6B0E3</accession>
<dbReference type="Proteomes" id="UP000031829">
    <property type="component" value="Plasmid pBMV_2"/>
</dbReference>
<dbReference type="Gene3D" id="1.50.10.20">
    <property type="match status" value="1"/>
</dbReference>
<dbReference type="HOGENOM" id="CLU_009398_1_0_9"/>
<dbReference type="InterPro" id="IPR017146">
    <property type="entry name" value="Lanti_2_LanM"/>
</dbReference>
<dbReference type="PRINTS" id="PR01950">
    <property type="entry name" value="LANCSUPER"/>
</dbReference>
<dbReference type="SMR" id="A0A0B6B0E3"/>
<dbReference type="RefSeq" id="WP_034655932.1">
    <property type="nucleotide sequence ID" value="NZ_CP009921.1"/>
</dbReference>
<evidence type="ECO:0000313" key="4">
    <source>
        <dbReference type="Proteomes" id="UP000031829"/>
    </source>
</evidence>
<dbReference type="NCBIfam" id="TIGR03897">
    <property type="entry name" value="lanti_2_LanM"/>
    <property type="match status" value="1"/>
</dbReference>
<reference evidence="3 4" key="1">
    <citation type="journal article" date="2015" name="Genome Announc.">
        <title>Complete genome sequences for 35 biothreat assay-relevant bacillus species.</title>
        <authorList>
            <person name="Johnson S.L."/>
            <person name="Daligault H.E."/>
            <person name="Davenport K.W."/>
            <person name="Jaissle J."/>
            <person name="Frey K.G."/>
            <person name="Ladner J.T."/>
            <person name="Broomall S.M."/>
            <person name="Bishop-Lilly K.A."/>
            <person name="Bruce D.C."/>
            <person name="Gibbons H.S."/>
            <person name="Coyne S.R."/>
            <person name="Lo C.C."/>
            <person name="Meincke L."/>
            <person name="Munk A.C."/>
            <person name="Koroleva G.I."/>
            <person name="Rosenzweig C.N."/>
            <person name="Palacios G.F."/>
            <person name="Redden C.L."/>
            <person name="Minogue T.D."/>
            <person name="Chain P.S."/>
        </authorList>
    </citation>
    <scope>NUCLEOTIDE SEQUENCE [LARGE SCALE GENOMIC DNA]</scope>
    <source>
        <strain evidence="4">ATCC 14581 / DSM 32 / JCM 2506 / NBRC 15308 / NCIMB 9376 / NCTC 10342 / NRRL B-14308 / VKM B-512</strain>
        <plasmid evidence="3 4">pBMV_2</plasmid>
    </source>
</reference>
<dbReference type="InterPro" id="IPR007822">
    <property type="entry name" value="LANC-like"/>
</dbReference>
<dbReference type="GO" id="GO:0046872">
    <property type="term" value="F:metal ion binding"/>
    <property type="evidence" value="ECO:0007669"/>
    <property type="project" value="UniProtKB-KW"/>
</dbReference>
<dbReference type="PANTHER" id="PTHR12736">
    <property type="entry name" value="LANC-LIKE PROTEIN"/>
    <property type="match status" value="1"/>
</dbReference>
<dbReference type="CDD" id="cd04792">
    <property type="entry name" value="LanM-like"/>
    <property type="match status" value="1"/>
</dbReference>
<keyword evidence="1" id="KW-0862">Zinc</keyword>
<dbReference type="SMART" id="SM01260">
    <property type="entry name" value="LANC_like"/>
    <property type="match status" value="1"/>
</dbReference>
<dbReference type="Pfam" id="PF13575">
    <property type="entry name" value="DUF4135"/>
    <property type="match status" value="1"/>
</dbReference>
<evidence type="ECO:0000259" key="2">
    <source>
        <dbReference type="Pfam" id="PF13575"/>
    </source>
</evidence>
<dbReference type="InterPro" id="IPR025410">
    <property type="entry name" value="Lant_dehyd"/>
</dbReference>
<sequence>MLTNVHNSLNIRERYNLIKEWEGTHQPHHKALTNWRSEMSILSDEDFNEMLKLNHYDKNIFSLAVEKNPDEELINLYKHKVLNSLWYQQFSEIIENLDEGRILNKENAGLLFILRPFIDFVYKETTELSSHENYYSNFSENTIKEMVEQFAVSILEIAQKSIILELNLDRDNNKLIGETSEDRFLSFISQYKSKKKLISFYDKYIVLTRILTTITFNFLENIKNLFLRIRKHESQILEKFNIEPPLLLTKMKIGQGDTHNKGNTVIELTFNDVHKVVYKPKNIELSTTYNKIISYFNNNENILEMKTIQGLYTKHYAFEEYISYEGCTEENQFSKYYQRFGQLIGVLYLLNASDIHMENLIANGEHPIVIDLETLFQQPITHAIENDSIFQESFLRIFQNVTSTMLLPYNAPSDREDIVGMDLSALDGKGIKINKKILQPINVGTDQMRYEYLEFSTTDSNNIPYLENSNKKIGYKNFVNELLKGFRNICDIALNNKDDLISIINSAENKIVRVIVRDTSQYGNILQNSNHPDLLEDMLDREKVFENMWGHPFKDKEIIKYEVQDMLINDIPIFFNQIGTRNILSSDFKLKKPIQNYNGQELVLNKINNLTVEEIQKQISVINISLGFYPQKEHIEDSSKLITSDSLVNIDLKEMASNIADSMIENAIVSDDKIMWITINPELEDSWAVGMVNDDFYDGLSGIYLFFQTLYKETKNEKYLSYANKVINTVNHNILKNELGLTSGLVGIIHAASKMKTQKLPRELKSLLKTQLNYIDTNDFSINNVDYLNGPTSLINSLLSIYKNTKDTSYLSLAIKFAEKFIVIPDKEELKNDLSFGHGSISTALVFFRLWKCTNNSRYYKYGEIFYKEFHSNFKNQYDQESLRLNFSWCRGIVGILIAEIEIRSLLSLSDESKVIQSLEPLLFNMDMLKDDGICHGNIAVTEYFLKKYEYNQNEEDVQIARNIVANVVKRANNKNKFMLRSTEGFESIGLFTGLAGIGYQLLRVHNADSIKSIVD</sequence>
<protein>
    <submittedName>
        <fullName evidence="3">Type 2 lantibiotic biosynthesis LanM family protein</fullName>
    </submittedName>
</protein>
<name>A0A0B6B0E3_PRIM2</name>
<dbReference type="GO" id="GO:0005886">
    <property type="term" value="C:plasma membrane"/>
    <property type="evidence" value="ECO:0007669"/>
    <property type="project" value="TreeGrafter"/>
</dbReference>
<dbReference type="KEGG" id="bmeg:BG04_5681"/>
<geneLocation type="plasmid" evidence="3 4">
    <name>pBMV_2</name>
</geneLocation>
<gene>
    <name evidence="3" type="primary">lanM</name>
    <name evidence="3" type="ORF">BG04_5681</name>
</gene>
<keyword evidence="1" id="KW-0479">Metal-binding</keyword>
<dbReference type="EMBL" id="CP009921">
    <property type="protein sequence ID" value="AJI25649.1"/>
    <property type="molecule type" value="Genomic_DNA"/>
</dbReference>
<proteinExistence type="predicted"/>
<dbReference type="Pfam" id="PF05147">
    <property type="entry name" value="LANC_like"/>
    <property type="match status" value="1"/>
</dbReference>
<dbReference type="GO" id="GO:0031179">
    <property type="term" value="P:peptide modification"/>
    <property type="evidence" value="ECO:0007669"/>
    <property type="project" value="InterPro"/>
</dbReference>
<organism evidence="3 4">
    <name type="scientific">Priestia megaterium (strain ATCC 14581 / DSM 32 / CCUG 1817 / JCM 2506 / NBRC 15308 / NCIMB 9376 / NCTC 10342 / NRRL B-14308 / VKM B-512 / Ford 19)</name>
    <name type="common">Bacillus megaterium</name>
    <dbReference type="NCBI Taxonomy" id="1348623"/>
    <lineage>
        <taxon>Bacteria</taxon>
        <taxon>Bacillati</taxon>
        <taxon>Bacillota</taxon>
        <taxon>Bacilli</taxon>
        <taxon>Bacillales</taxon>
        <taxon>Bacillaceae</taxon>
        <taxon>Priestia</taxon>
    </lineage>
</organism>
<evidence type="ECO:0000256" key="1">
    <source>
        <dbReference type="PIRSR" id="PIRSR607822-1"/>
    </source>
</evidence>
<feature type="domain" description="Lantibiotic biosynthesis protein dehydration" evidence="2">
    <location>
        <begin position="204"/>
        <end position="575"/>
    </location>
</feature>
<feature type="binding site" evidence="1">
    <location>
        <position position="838"/>
    </location>
    <ligand>
        <name>Zn(2+)</name>
        <dbReference type="ChEBI" id="CHEBI:29105"/>
    </ligand>
</feature>
<dbReference type="PANTHER" id="PTHR12736:SF22">
    <property type="entry name" value="LANC-LIKE PROTEIN GCL2"/>
    <property type="match status" value="1"/>
</dbReference>
<evidence type="ECO:0000313" key="3">
    <source>
        <dbReference type="EMBL" id="AJI25649.1"/>
    </source>
</evidence>